<dbReference type="Pfam" id="PF13463">
    <property type="entry name" value="HTH_27"/>
    <property type="match status" value="1"/>
</dbReference>
<protein>
    <recommendedName>
        <fullName evidence="1">HTH marR-type domain-containing protein</fullName>
    </recommendedName>
</protein>
<evidence type="ECO:0000313" key="2">
    <source>
        <dbReference type="EMBL" id="AWG25240.1"/>
    </source>
</evidence>
<dbReference type="InterPro" id="IPR036390">
    <property type="entry name" value="WH_DNA-bd_sf"/>
</dbReference>
<keyword evidence="3" id="KW-1185">Reference proteome</keyword>
<dbReference type="GO" id="GO:0006950">
    <property type="term" value="P:response to stress"/>
    <property type="evidence" value="ECO:0007669"/>
    <property type="project" value="TreeGrafter"/>
</dbReference>
<dbReference type="PANTHER" id="PTHR33164">
    <property type="entry name" value="TRANSCRIPTIONAL REGULATOR, MARR FAMILY"/>
    <property type="match status" value="1"/>
</dbReference>
<evidence type="ECO:0000313" key="3">
    <source>
        <dbReference type="Proteomes" id="UP000244677"/>
    </source>
</evidence>
<dbReference type="InterPro" id="IPR011991">
    <property type="entry name" value="ArsR-like_HTH"/>
</dbReference>
<feature type="domain" description="HTH marR-type" evidence="1">
    <location>
        <begin position="10"/>
        <end position="142"/>
    </location>
</feature>
<dbReference type="InterPro" id="IPR039422">
    <property type="entry name" value="MarR/SlyA-like"/>
</dbReference>
<dbReference type="Gene3D" id="1.10.10.10">
    <property type="entry name" value="Winged helix-like DNA-binding domain superfamily/Winged helix DNA-binding domain"/>
    <property type="match status" value="1"/>
</dbReference>
<dbReference type="InterPro" id="IPR036388">
    <property type="entry name" value="WH-like_DNA-bd_sf"/>
</dbReference>
<dbReference type="SMART" id="SM00347">
    <property type="entry name" value="HTH_MARR"/>
    <property type="match status" value="1"/>
</dbReference>
<evidence type="ECO:0000259" key="1">
    <source>
        <dbReference type="PROSITE" id="PS50995"/>
    </source>
</evidence>
<dbReference type="RefSeq" id="WP_108736843.1">
    <property type="nucleotide sequence ID" value="NZ_CP020919.1"/>
</dbReference>
<dbReference type="PANTHER" id="PTHR33164:SF43">
    <property type="entry name" value="HTH-TYPE TRANSCRIPTIONAL REPRESSOR YETL"/>
    <property type="match status" value="1"/>
</dbReference>
<name>A0A2S1LNA2_9FLAO</name>
<dbReference type="EMBL" id="CP020919">
    <property type="protein sequence ID" value="AWG25240.1"/>
    <property type="molecule type" value="Genomic_DNA"/>
</dbReference>
<reference evidence="2 3" key="1">
    <citation type="submission" date="2017-04" db="EMBL/GenBank/DDBJ databases">
        <title>Complete genome sequence of Flavobacterium kingsejong AJ004.</title>
        <authorList>
            <person name="Lee P.C."/>
        </authorList>
    </citation>
    <scope>NUCLEOTIDE SEQUENCE [LARGE SCALE GENOMIC DNA]</scope>
    <source>
        <strain evidence="2 3">AJ004</strain>
    </source>
</reference>
<dbReference type="Proteomes" id="UP000244677">
    <property type="component" value="Chromosome"/>
</dbReference>
<dbReference type="AlphaFoldDB" id="A0A2S1LNA2"/>
<proteinExistence type="predicted"/>
<sequence length="164" mass="19062">MENVITGLGSFAIGTRLRRLHESLWSDMTLIYKEHGLPLEAKDFILYYVLSTRSSMSISDVARELNLTHPAIIHIAKSLEKMGYVDSEKSPTDSRKRMLKLTAKGQEHLVHYKVLWDDISGLNRELFEEQVQLLQQIEKLEALLKEKNYYQRYHSIQLAKATEK</sequence>
<gene>
    <name evidence="2" type="ORF">FK004_08330</name>
</gene>
<dbReference type="KEGG" id="fki:FK004_08330"/>
<organism evidence="2 3">
    <name type="scientific">Flavobacterium kingsejongi</name>
    <dbReference type="NCBI Taxonomy" id="1678728"/>
    <lineage>
        <taxon>Bacteria</taxon>
        <taxon>Pseudomonadati</taxon>
        <taxon>Bacteroidota</taxon>
        <taxon>Flavobacteriia</taxon>
        <taxon>Flavobacteriales</taxon>
        <taxon>Flavobacteriaceae</taxon>
        <taxon>Flavobacterium</taxon>
    </lineage>
</organism>
<dbReference type="SUPFAM" id="SSF46785">
    <property type="entry name" value="Winged helix' DNA-binding domain"/>
    <property type="match status" value="1"/>
</dbReference>
<dbReference type="OrthoDB" id="759747at2"/>
<dbReference type="CDD" id="cd00090">
    <property type="entry name" value="HTH_ARSR"/>
    <property type="match status" value="1"/>
</dbReference>
<accession>A0A2S1LNA2</accession>
<dbReference type="PROSITE" id="PS50995">
    <property type="entry name" value="HTH_MARR_2"/>
    <property type="match status" value="1"/>
</dbReference>
<dbReference type="GO" id="GO:0003700">
    <property type="term" value="F:DNA-binding transcription factor activity"/>
    <property type="evidence" value="ECO:0007669"/>
    <property type="project" value="InterPro"/>
</dbReference>
<dbReference type="InterPro" id="IPR000835">
    <property type="entry name" value="HTH_MarR-typ"/>
</dbReference>